<evidence type="ECO:0000313" key="3">
    <source>
        <dbReference type="EMBL" id="KAL1599473.1"/>
    </source>
</evidence>
<evidence type="ECO:0000256" key="2">
    <source>
        <dbReference type="SAM" id="SignalP"/>
    </source>
</evidence>
<gene>
    <name evidence="3" type="ORF">SLS60_007276</name>
</gene>
<feature type="compositionally biased region" description="Low complexity" evidence="1">
    <location>
        <begin position="24"/>
        <end position="57"/>
    </location>
</feature>
<feature type="chain" id="PRO_5046421090" evidence="2">
    <location>
        <begin position="21"/>
        <end position="203"/>
    </location>
</feature>
<keyword evidence="4" id="KW-1185">Reference proteome</keyword>
<evidence type="ECO:0000256" key="1">
    <source>
        <dbReference type="SAM" id="MobiDB-lite"/>
    </source>
</evidence>
<dbReference type="EMBL" id="JAKJXO020000010">
    <property type="protein sequence ID" value="KAL1599473.1"/>
    <property type="molecule type" value="Genomic_DNA"/>
</dbReference>
<feature type="compositionally biased region" description="Polar residues" evidence="1">
    <location>
        <begin position="59"/>
        <end position="73"/>
    </location>
</feature>
<dbReference type="Proteomes" id="UP001521785">
    <property type="component" value="Unassembled WGS sequence"/>
</dbReference>
<name>A0ABR3R5I6_9PLEO</name>
<feature type="signal peptide" evidence="2">
    <location>
        <begin position="1"/>
        <end position="20"/>
    </location>
</feature>
<proteinExistence type="predicted"/>
<organism evidence="3 4">
    <name type="scientific">Paraconiothyrium brasiliense</name>
    <dbReference type="NCBI Taxonomy" id="300254"/>
    <lineage>
        <taxon>Eukaryota</taxon>
        <taxon>Fungi</taxon>
        <taxon>Dikarya</taxon>
        <taxon>Ascomycota</taxon>
        <taxon>Pezizomycotina</taxon>
        <taxon>Dothideomycetes</taxon>
        <taxon>Pleosporomycetidae</taxon>
        <taxon>Pleosporales</taxon>
        <taxon>Massarineae</taxon>
        <taxon>Didymosphaeriaceae</taxon>
        <taxon>Paraconiothyrium</taxon>
    </lineage>
</organism>
<protein>
    <submittedName>
        <fullName evidence="3">Uncharacterized protein</fullName>
    </submittedName>
</protein>
<keyword evidence="2" id="KW-0732">Signal</keyword>
<reference evidence="3 4" key="1">
    <citation type="submission" date="2024-02" db="EMBL/GenBank/DDBJ databases">
        <title>De novo assembly and annotation of 12 fungi associated with fruit tree decline syndrome in Ontario, Canada.</title>
        <authorList>
            <person name="Sulman M."/>
            <person name="Ellouze W."/>
            <person name="Ilyukhin E."/>
        </authorList>
    </citation>
    <scope>NUCLEOTIDE SEQUENCE [LARGE SCALE GENOMIC DNA]</scope>
    <source>
        <strain evidence="3 4">M42-189</strain>
    </source>
</reference>
<feature type="region of interest" description="Disordered" evidence="1">
    <location>
        <begin position="22"/>
        <end position="106"/>
    </location>
</feature>
<comment type="caution">
    <text evidence="3">The sequence shown here is derived from an EMBL/GenBank/DDBJ whole genome shotgun (WGS) entry which is preliminary data.</text>
</comment>
<evidence type="ECO:0000313" key="4">
    <source>
        <dbReference type="Proteomes" id="UP001521785"/>
    </source>
</evidence>
<sequence length="203" mass="21928">MRAFSPLLVALAGFTAVAVGYPKSTGSGWPPSTGTGWPPSTDTGCPPSTGTGLPPLTKRSLTTPDPWPSSSNPFDGHPLPTTSSRSSHWVADRSIPTPPPFSGEPPEELFGHFLDVPHTSHPRNITAPKGGCQEANEGKGVPKDANFIEVFMEHWCEFYTVSNHCDTKTDPSQRERFVGPITNVDISKYKGRDFKCDTYKGVS</sequence>
<accession>A0ABR3R5I6</accession>